<sequence length="124" mass="12893">MDVCQLKIRAGAAALNSAELRAVRTLSISQVEMDQGASNWAAGVPHWGGLAVSRRALTSISLTSTTAAHESPRLLDQHFLSWPPPLHVSGEGGAIREDVGVGRDDGGAVREADVEGPGLEGDSV</sequence>
<name>A0A843UT72_COLES</name>
<protein>
    <submittedName>
        <fullName evidence="2">Uncharacterized protein</fullName>
    </submittedName>
</protein>
<dbReference type="AlphaFoldDB" id="A0A843UT72"/>
<accession>A0A843UT72</accession>
<evidence type="ECO:0000256" key="1">
    <source>
        <dbReference type="SAM" id="MobiDB-lite"/>
    </source>
</evidence>
<comment type="caution">
    <text evidence="2">The sequence shown here is derived from an EMBL/GenBank/DDBJ whole genome shotgun (WGS) entry which is preliminary data.</text>
</comment>
<feature type="compositionally biased region" description="Basic and acidic residues" evidence="1">
    <location>
        <begin position="94"/>
        <end position="113"/>
    </location>
</feature>
<evidence type="ECO:0000313" key="3">
    <source>
        <dbReference type="Proteomes" id="UP000652761"/>
    </source>
</evidence>
<dbReference type="Proteomes" id="UP000652761">
    <property type="component" value="Unassembled WGS sequence"/>
</dbReference>
<feature type="region of interest" description="Disordered" evidence="1">
    <location>
        <begin position="90"/>
        <end position="124"/>
    </location>
</feature>
<evidence type="ECO:0000313" key="2">
    <source>
        <dbReference type="EMBL" id="MQL85677.1"/>
    </source>
</evidence>
<proteinExistence type="predicted"/>
<reference evidence="2" key="1">
    <citation type="submission" date="2017-07" db="EMBL/GenBank/DDBJ databases">
        <title>Taro Niue Genome Assembly and Annotation.</title>
        <authorList>
            <person name="Atibalentja N."/>
            <person name="Keating K."/>
            <person name="Fields C.J."/>
        </authorList>
    </citation>
    <scope>NUCLEOTIDE SEQUENCE</scope>
    <source>
        <strain evidence="2">Niue_2</strain>
        <tissue evidence="2">Leaf</tissue>
    </source>
</reference>
<dbReference type="EMBL" id="NMUH01000842">
    <property type="protein sequence ID" value="MQL85677.1"/>
    <property type="molecule type" value="Genomic_DNA"/>
</dbReference>
<gene>
    <name evidence="2" type="ORF">Taro_018196</name>
</gene>
<organism evidence="2 3">
    <name type="scientific">Colocasia esculenta</name>
    <name type="common">Wild taro</name>
    <name type="synonym">Arum esculentum</name>
    <dbReference type="NCBI Taxonomy" id="4460"/>
    <lineage>
        <taxon>Eukaryota</taxon>
        <taxon>Viridiplantae</taxon>
        <taxon>Streptophyta</taxon>
        <taxon>Embryophyta</taxon>
        <taxon>Tracheophyta</taxon>
        <taxon>Spermatophyta</taxon>
        <taxon>Magnoliopsida</taxon>
        <taxon>Liliopsida</taxon>
        <taxon>Araceae</taxon>
        <taxon>Aroideae</taxon>
        <taxon>Colocasieae</taxon>
        <taxon>Colocasia</taxon>
    </lineage>
</organism>
<keyword evidence="3" id="KW-1185">Reference proteome</keyword>